<reference evidence="4 5" key="1">
    <citation type="submission" date="2018-02" db="EMBL/GenBank/DDBJ databases">
        <title>Comparative genomes isolates from brazilian mangrove.</title>
        <authorList>
            <person name="Araujo J.E."/>
            <person name="Taketani R.G."/>
            <person name="Silva M.C.P."/>
            <person name="Loureco M.V."/>
            <person name="Andreote F.D."/>
        </authorList>
    </citation>
    <scope>NUCLEOTIDE SEQUENCE [LARGE SCALE GENOMIC DNA]</scope>
    <source>
        <strain evidence="2 5">NAP PRIS-MGV</strain>
        <strain evidence="3 4">Nap-Phe MGV</strain>
    </source>
</reference>
<dbReference type="Proteomes" id="UP000239388">
    <property type="component" value="Unassembled WGS sequence"/>
</dbReference>
<evidence type="ECO:0000313" key="2">
    <source>
        <dbReference type="EMBL" id="PQO26292.1"/>
    </source>
</evidence>
<organism evidence="2 5">
    <name type="scientific">Blastopirellula marina</name>
    <dbReference type="NCBI Taxonomy" id="124"/>
    <lineage>
        <taxon>Bacteria</taxon>
        <taxon>Pseudomonadati</taxon>
        <taxon>Planctomycetota</taxon>
        <taxon>Planctomycetia</taxon>
        <taxon>Pirellulales</taxon>
        <taxon>Pirellulaceae</taxon>
        <taxon>Blastopirellula</taxon>
    </lineage>
</organism>
<dbReference type="RefSeq" id="WP_105334060.1">
    <property type="nucleotide sequence ID" value="NZ_PUHZ01000005.1"/>
</dbReference>
<evidence type="ECO:0008006" key="6">
    <source>
        <dbReference type="Google" id="ProtNLM"/>
    </source>
</evidence>
<feature type="region of interest" description="Disordered" evidence="1">
    <location>
        <begin position="417"/>
        <end position="456"/>
    </location>
</feature>
<gene>
    <name evidence="3" type="ORF">C5Y93_03785</name>
    <name evidence="2" type="ORF">C5Y98_31095</name>
</gene>
<evidence type="ECO:0000313" key="4">
    <source>
        <dbReference type="Proteomes" id="UP000237819"/>
    </source>
</evidence>
<dbReference type="EMBL" id="PUHZ01000005">
    <property type="protein sequence ID" value="PQO47172.1"/>
    <property type="molecule type" value="Genomic_DNA"/>
</dbReference>
<evidence type="ECO:0000313" key="3">
    <source>
        <dbReference type="EMBL" id="PQO47172.1"/>
    </source>
</evidence>
<proteinExistence type="predicted"/>
<comment type="caution">
    <text evidence="2">The sequence shown here is derived from an EMBL/GenBank/DDBJ whole genome shotgun (WGS) entry which is preliminary data.</text>
</comment>
<name>A0A2S8F298_9BACT</name>
<evidence type="ECO:0000256" key="1">
    <source>
        <dbReference type="SAM" id="MobiDB-lite"/>
    </source>
</evidence>
<accession>A0A2S8F298</accession>
<protein>
    <recommendedName>
        <fullName evidence="6">AsmA-like C-terminal domain-containing protein</fullName>
    </recommendedName>
</protein>
<dbReference type="OrthoDB" id="244263at2"/>
<dbReference type="AlphaFoldDB" id="A0A2S8F298"/>
<sequence>MTDATPKKRRWRLWLFCACAALILLIAALPTIASYRPLTQSGLSAVLAASEVEVTVDSVSLGWLTPSQIEGLNIRQREDKFNVSVPHMRNDVYFWQLILNPRQLGNLDIVDPNLHFVIQKQEDSLVDAINAEPTPIDQTKLTQALNRQISVNIRNATLSAQRPGGANWQIDHFELSGHLTPANEERGPLLRFDHIQAMDHFKLTEEMCDDLLKYAVPIMHGVTNVNGEASLRFEAWEIPLDNPKRGSGRGTLEIHHASLVSGPVIRSITDALQIAPSVQIADDCHVKFRLENERVYHEGLELGLPNFRIQTSGSVGLDDTLDITCVIPIPIDESIDESMPILFALKGKTLRLHITGTLQEPQVDVADSLAELTQSILGGEAGDIQVDQILGAAAGVLQRMREEGPLIDPQTTEELRPLGGLFNRLRKRLSGDDEEQPPDSSEPPKPPESSNSGTDL</sequence>
<dbReference type="EMBL" id="PUIB01000032">
    <property type="protein sequence ID" value="PQO26292.1"/>
    <property type="molecule type" value="Genomic_DNA"/>
</dbReference>
<dbReference type="Proteomes" id="UP000237819">
    <property type="component" value="Unassembled WGS sequence"/>
</dbReference>
<evidence type="ECO:0000313" key="5">
    <source>
        <dbReference type="Proteomes" id="UP000239388"/>
    </source>
</evidence>